<organism evidence="1 2">
    <name type="scientific">Cyclobacterium jeungdonense</name>
    <dbReference type="NCBI Taxonomy" id="708087"/>
    <lineage>
        <taxon>Bacteria</taxon>
        <taxon>Pseudomonadati</taxon>
        <taxon>Bacteroidota</taxon>
        <taxon>Cytophagia</taxon>
        <taxon>Cytophagales</taxon>
        <taxon>Cyclobacteriaceae</taxon>
        <taxon>Cyclobacterium</taxon>
    </lineage>
</organism>
<reference evidence="2" key="1">
    <citation type="journal article" date="2019" name="Int. J. Syst. Evol. Microbiol.">
        <title>The Global Catalogue of Microorganisms (GCM) 10K type strain sequencing project: providing services to taxonomists for standard genome sequencing and annotation.</title>
        <authorList>
            <consortium name="The Broad Institute Genomics Platform"/>
            <consortium name="The Broad Institute Genome Sequencing Center for Infectious Disease"/>
            <person name="Wu L."/>
            <person name="Ma J."/>
        </authorList>
    </citation>
    <scope>NUCLEOTIDE SEQUENCE [LARGE SCALE GENOMIC DNA]</scope>
    <source>
        <strain evidence="2">CECT 7706</strain>
    </source>
</reference>
<dbReference type="InterPro" id="IPR029044">
    <property type="entry name" value="Nucleotide-diphossugar_trans"/>
</dbReference>
<dbReference type="NCBIfam" id="TIGR04282">
    <property type="entry name" value="glyco_like_cofC"/>
    <property type="match status" value="1"/>
</dbReference>
<dbReference type="PANTHER" id="PTHR36529:SF1">
    <property type="entry name" value="GLYCOSYLTRANSFERASE"/>
    <property type="match status" value="1"/>
</dbReference>
<evidence type="ECO:0000313" key="2">
    <source>
        <dbReference type="Proteomes" id="UP001236663"/>
    </source>
</evidence>
<dbReference type="RefSeq" id="WP_163387324.1">
    <property type="nucleotide sequence ID" value="NZ_JAUFQS010000016.1"/>
</dbReference>
<gene>
    <name evidence="1" type="ORF">QWZ15_14315</name>
</gene>
<proteinExistence type="predicted"/>
<name>A0ABT8CB74_9BACT</name>
<dbReference type="Proteomes" id="UP001236663">
    <property type="component" value="Unassembled WGS sequence"/>
</dbReference>
<dbReference type="EMBL" id="JAUFQS010000016">
    <property type="protein sequence ID" value="MDN3689010.1"/>
    <property type="molecule type" value="Genomic_DNA"/>
</dbReference>
<dbReference type="Pfam" id="PF09837">
    <property type="entry name" value="DUF2064"/>
    <property type="match status" value="1"/>
</dbReference>
<protein>
    <submittedName>
        <fullName evidence="1">TIGR04282 family arsenosugar biosynthesis glycosyltransferase</fullName>
    </submittedName>
</protein>
<keyword evidence="2" id="KW-1185">Reference proteome</keyword>
<accession>A0ABT8CB74</accession>
<evidence type="ECO:0000313" key="1">
    <source>
        <dbReference type="EMBL" id="MDN3689010.1"/>
    </source>
</evidence>
<sequence length="213" mass="24379">MRDSIWPLKDTYNHMKKAVIVFQKFPKAGSVKTRLAETIGTEKAANLYAFLIQHTHKQLSELEAEIFVFHLGPISSQDYPQKGYHFYPQETGDLGIKMEKAFQQVFKLGFKRVLIIGTDCYELKSDHLKQAFDALLIKDMVIGPAVDGGYYLLGLQKTCATLFQGITWSTATVLRQTLERANQENLTYSLLEKLRDVDRYEDLGKLEQLLPEL</sequence>
<dbReference type="InterPro" id="IPR018641">
    <property type="entry name" value="Trfase_1_rSAM/seldom-assoc"/>
</dbReference>
<dbReference type="PANTHER" id="PTHR36529">
    <property type="entry name" value="SLL1095 PROTEIN"/>
    <property type="match status" value="1"/>
</dbReference>
<dbReference type="SUPFAM" id="SSF53448">
    <property type="entry name" value="Nucleotide-diphospho-sugar transferases"/>
    <property type="match status" value="1"/>
</dbReference>
<comment type="caution">
    <text evidence="1">The sequence shown here is derived from an EMBL/GenBank/DDBJ whole genome shotgun (WGS) entry which is preliminary data.</text>
</comment>
<dbReference type="Gene3D" id="3.90.550.10">
    <property type="entry name" value="Spore Coat Polysaccharide Biosynthesis Protein SpsA, Chain A"/>
    <property type="match status" value="1"/>
</dbReference>